<accession>A0ABR9IT10</accession>
<dbReference type="EMBL" id="JADBEC010000001">
    <property type="protein sequence ID" value="MBE1506328.1"/>
    <property type="molecule type" value="Genomic_DNA"/>
</dbReference>
<gene>
    <name evidence="1" type="ORF">H4W29_003509</name>
</gene>
<dbReference type="Proteomes" id="UP000620262">
    <property type="component" value="Unassembled WGS sequence"/>
</dbReference>
<name>A0ABR9IT10_RHIVS</name>
<reference evidence="1 2" key="1">
    <citation type="submission" date="2020-10" db="EMBL/GenBank/DDBJ databases">
        <title>Sequencing the genomes of 1000 actinobacteria strains.</title>
        <authorList>
            <person name="Klenk H.-P."/>
        </authorList>
    </citation>
    <scope>NUCLEOTIDE SEQUENCE [LARGE SCALE GENOMIC DNA]</scope>
    <source>
        <strain evidence="1 2">DSM 7307</strain>
    </source>
</reference>
<evidence type="ECO:0000313" key="2">
    <source>
        <dbReference type="Proteomes" id="UP000620262"/>
    </source>
</evidence>
<sequence>MSDLPTVRVPCVKSTAMNLGASLAIALILPLVGLCLPGWTLPGAHAAEPLEQFPVVITCEYKGLHQAFYFARSDSKGVATYVNPSRLAGTITVGGTAKALGEPVGGSCLGKTLEELRASGQARDLGR</sequence>
<organism evidence="1 2">
    <name type="scientific">Rhizobium viscosum</name>
    <name type="common">Arthrobacter viscosus</name>
    <dbReference type="NCBI Taxonomy" id="1673"/>
    <lineage>
        <taxon>Bacteria</taxon>
        <taxon>Pseudomonadati</taxon>
        <taxon>Pseudomonadota</taxon>
        <taxon>Alphaproteobacteria</taxon>
        <taxon>Hyphomicrobiales</taxon>
        <taxon>Rhizobiaceae</taxon>
        <taxon>Rhizobium/Agrobacterium group</taxon>
        <taxon>Rhizobium</taxon>
    </lineage>
</organism>
<dbReference type="RefSeq" id="WP_376776570.1">
    <property type="nucleotide sequence ID" value="NZ_BAAAVL010000013.1"/>
</dbReference>
<keyword evidence="2" id="KW-1185">Reference proteome</keyword>
<evidence type="ECO:0008006" key="3">
    <source>
        <dbReference type="Google" id="ProtNLM"/>
    </source>
</evidence>
<comment type="caution">
    <text evidence="1">The sequence shown here is derived from an EMBL/GenBank/DDBJ whole genome shotgun (WGS) entry which is preliminary data.</text>
</comment>
<evidence type="ECO:0000313" key="1">
    <source>
        <dbReference type="EMBL" id="MBE1506328.1"/>
    </source>
</evidence>
<protein>
    <recommendedName>
        <fullName evidence="3">Secreted protein</fullName>
    </recommendedName>
</protein>
<proteinExistence type="predicted"/>